<evidence type="ECO:0000256" key="5">
    <source>
        <dbReference type="ARBA" id="ARBA00022692"/>
    </source>
</evidence>
<name>A0ABP7BHT6_9ACTN</name>
<evidence type="ECO:0000256" key="4">
    <source>
        <dbReference type="ARBA" id="ARBA00022475"/>
    </source>
</evidence>
<comment type="subcellular location">
    <subcellularLocation>
        <location evidence="1">Cell membrane</location>
        <topology evidence="1">Multi-pass membrane protein</topology>
    </subcellularLocation>
</comment>
<evidence type="ECO:0000256" key="8">
    <source>
        <dbReference type="SAM" id="Phobius"/>
    </source>
</evidence>
<keyword evidence="4" id="KW-1003">Cell membrane</keyword>
<gene>
    <name evidence="9" type="ORF">GCM10022224_023470</name>
</gene>
<evidence type="ECO:0000256" key="7">
    <source>
        <dbReference type="ARBA" id="ARBA00023136"/>
    </source>
</evidence>
<dbReference type="Gene3D" id="1.10.3470.10">
    <property type="entry name" value="ABC transporter involved in vitamin B12 uptake, BtuC"/>
    <property type="match status" value="1"/>
</dbReference>
<dbReference type="SUPFAM" id="SSF81345">
    <property type="entry name" value="ABC transporter involved in vitamin B12 uptake, BtuC"/>
    <property type="match status" value="1"/>
</dbReference>
<evidence type="ECO:0000256" key="6">
    <source>
        <dbReference type="ARBA" id="ARBA00022989"/>
    </source>
</evidence>
<keyword evidence="6 8" id="KW-1133">Transmembrane helix</keyword>
<dbReference type="Pfam" id="PF01032">
    <property type="entry name" value="FecCD"/>
    <property type="match status" value="1"/>
</dbReference>
<keyword evidence="5 8" id="KW-0812">Transmembrane</keyword>
<dbReference type="InterPro" id="IPR000522">
    <property type="entry name" value="ABC_transptr_permease_BtuC"/>
</dbReference>
<sequence length="83" mass="8994">MYVSTGSGFRNPGRLIVAGIGVSAIAVVFIQYVVFAVERDKATVLTAYVNGSLSARSWEHAVTIWIVLSAGPWRWPGRSRSSP</sequence>
<comment type="similarity">
    <text evidence="2">Belongs to the binding-protein-dependent transport system permease family. FecCD subfamily.</text>
</comment>
<dbReference type="Proteomes" id="UP001500902">
    <property type="component" value="Unassembled WGS sequence"/>
</dbReference>
<keyword evidence="7 8" id="KW-0472">Membrane</keyword>
<evidence type="ECO:0000256" key="1">
    <source>
        <dbReference type="ARBA" id="ARBA00004651"/>
    </source>
</evidence>
<accession>A0ABP7BHT6</accession>
<dbReference type="InterPro" id="IPR037294">
    <property type="entry name" value="ABC_BtuC-like"/>
</dbReference>
<evidence type="ECO:0000256" key="2">
    <source>
        <dbReference type="ARBA" id="ARBA00007935"/>
    </source>
</evidence>
<organism evidence="9 10">
    <name type="scientific">Nonomuraea antimicrobica</name>
    <dbReference type="NCBI Taxonomy" id="561173"/>
    <lineage>
        <taxon>Bacteria</taxon>
        <taxon>Bacillati</taxon>
        <taxon>Actinomycetota</taxon>
        <taxon>Actinomycetes</taxon>
        <taxon>Streptosporangiales</taxon>
        <taxon>Streptosporangiaceae</taxon>
        <taxon>Nonomuraea</taxon>
    </lineage>
</organism>
<protein>
    <submittedName>
        <fullName evidence="9">Uncharacterized protein</fullName>
    </submittedName>
</protein>
<evidence type="ECO:0000256" key="3">
    <source>
        <dbReference type="ARBA" id="ARBA00022448"/>
    </source>
</evidence>
<dbReference type="EMBL" id="BAAAZP010000040">
    <property type="protein sequence ID" value="GAA3659354.1"/>
    <property type="molecule type" value="Genomic_DNA"/>
</dbReference>
<feature type="transmembrane region" description="Helical" evidence="8">
    <location>
        <begin position="15"/>
        <end position="37"/>
    </location>
</feature>
<keyword evidence="10" id="KW-1185">Reference proteome</keyword>
<comment type="caution">
    <text evidence="9">The sequence shown here is derived from an EMBL/GenBank/DDBJ whole genome shotgun (WGS) entry which is preliminary data.</text>
</comment>
<reference evidence="10" key="1">
    <citation type="journal article" date="2019" name="Int. J. Syst. Evol. Microbiol.">
        <title>The Global Catalogue of Microorganisms (GCM) 10K type strain sequencing project: providing services to taxonomists for standard genome sequencing and annotation.</title>
        <authorList>
            <consortium name="The Broad Institute Genomics Platform"/>
            <consortium name="The Broad Institute Genome Sequencing Center for Infectious Disease"/>
            <person name="Wu L."/>
            <person name="Ma J."/>
        </authorList>
    </citation>
    <scope>NUCLEOTIDE SEQUENCE [LARGE SCALE GENOMIC DNA]</scope>
    <source>
        <strain evidence="10">JCM 16904</strain>
    </source>
</reference>
<evidence type="ECO:0000313" key="10">
    <source>
        <dbReference type="Proteomes" id="UP001500902"/>
    </source>
</evidence>
<keyword evidence="3" id="KW-0813">Transport</keyword>
<evidence type="ECO:0000313" key="9">
    <source>
        <dbReference type="EMBL" id="GAA3659354.1"/>
    </source>
</evidence>
<proteinExistence type="inferred from homology"/>